<reference evidence="15 16" key="1">
    <citation type="submission" date="2020-01" db="EMBL/GenBank/DDBJ databases">
        <title>Complete genome sequence of Mycoplasma felis strain Myco-2.</title>
        <authorList>
            <person name="Kinoshita Y."/>
            <person name="Niwa H."/>
            <person name="Uchida-Fujii E."/>
            <person name="Nukada T."/>
        </authorList>
    </citation>
    <scope>NUCLEOTIDE SEQUENCE [LARGE SCALE GENOMIC DNA]</scope>
    <source>
        <strain evidence="15 16">Myco-2</strain>
    </source>
</reference>
<keyword evidence="6" id="KW-0963">Cytoplasm</keyword>
<dbReference type="GO" id="GO:0003723">
    <property type="term" value="F:RNA binding"/>
    <property type="evidence" value="ECO:0007669"/>
    <property type="project" value="UniProtKB-UniRule"/>
</dbReference>
<dbReference type="GO" id="GO:0032299">
    <property type="term" value="C:ribonuclease H2 complex"/>
    <property type="evidence" value="ECO:0007669"/>
    <property type="project" value="TreeGrafter"/>
</dbReference>
<dbReference type="GO" id="GO:0004523">
    <property type="term" value="F:RNA-DNA hybrid ribonuclease activity"/>
    <property type="evidence" value="ECO:0007669"/>
    <property type="project" value="UniProtKB-UniRule"/>
</dbReference>
<dbReference type="Pfam" id="PF01351">
    <property type="entry name" value="RNase_HII"/>
    <property type="match status" value="1"/>
</dbReference>
<dbReference type="InterPro" id="IPR036397">
    <property type="entry name" value="RNaseH_sf"/>
</dbReference>
<dbReference type="KEGG" id="mfel:JPM2_6900"/>
<gene>
    <name evidence="15" type="primary">rnhB</name>
    <name evidence="15" type="ORF">JPM2_6900</name>
</gene>
<feature type="binding site" evidence="12">
    <location>
        <position position="111"/>
    </location>
    <ligand>
        <name>a divalent metal cation</name>
        <dbReference type="ChEBI" id="CHEBI:60240"/>
    </ligand>
</feature>
<dbReference type="InterPro" id="IPR012337">
    <property type="entry name" value="RNaseH-like_sf"/>
</dbReference>
<dbReference type="InterPro" id="IPR001352">
    <property type="entry name" value="RNase_HII/HIII"/>
</dbReference>
<keyword evidence="10 12" id="KW-0378">Hydrolase</keyword>
<comment type="function">
    <text evidence="3 13">Endonuclease that specifically degrades the RNA of RNA-DNA hybrids.</text>
</comment>
<evidence type="ECO:0000256" key="3">
    <source>
        <dbReference type="ARBA" id="ARBA00004065"/>
    </source>
</evidence>
<evidence type="ECO:0000256" key="12">
    <source>
        <dbReference type="PROSITE-ProRule" id="PRU01319"/>
    </source>
</evidence>
<dbReference type="EC" id="3.1.26.4" evidence="13"/>
<evidence type="ECO:0000256" key="10">
    <source>
        <dbReference type="ARBA" id="ARBA00022801"/>
    </source>
</evidence>
<name>A0A809S1J0_9BACT</name>
<keyword evidence="16" id="KW-1185">Reference proteome</keyword>
<dbReference type="CDD" id="cd07182">
    <property type="entry name" value="RNase_HII_bacteria_HII_like"/>
    <property type="match status" value="1"/>
</dbReference>
<proteinExistence type="inferred from homology"/>
<evidence type="ECO:0000256" key="9">
    <source>
        <dbReference type="ARBA" id="ARBA00022759"/>
    </source>
</evidence>
<dbReference type="AlphaFoldDB" id="A0A809S1J0"/>
<evidence type="ECO:0000256" key="6">
    <source>
        <dbReference type="ARBA" id="ARBA00022490"/>
    </source>
</evidence>
<feature type="binding site" evidence="12">
    <location>
        <position position="19"/>
    </location>
    <ligand>
        <name>a divalent metal cation</name>
        <dbReference type="ChEBI" id="CHEBI:60240"/>
    </ligand>
</feature>
<keyword evidence="8 12" id="KW-0479">Metal-binding</keyword>
<sequence>MLDYELKFLKNYQNIAGTDEVGRGCLAGSLVVACVILQPNYINPEIKDSKKLSKTKREELYDEIIKNCLEYKIITKDVKEINNYNPKEISIQGMEQCIISLNNKPDIVLTDYEKINIPYKQINLTKGDSVSQSIAAASILAKVYRDKLMDDYHKLYPEHDFKNNKGYGTNKHLEAIEKYGVLKDFHRLKYKPIKDKLNN</sequence>
<dbReference type="Gene3D" id="3.30.420.10">
    <property type="entry name" value="Ribonuclease H-like superfamily/Ribonuclease H"/>
    <property type="match status" value="1"/>
</dbReference>
<comment type="subcellular location">
    <subcellularLocation>
        <location evidence="4">Cytoplasm</location>
    </subcellularLocation>
</comment>
<evidence type="ECO:0000256" key="5">
    <source>
        <dbReference type="ARBA" id="ARBA00007383"/>
    </source>
</evidence>
<evidence type="ECO:0000256" key="4">
    <source>
        <dbReference type="ARBA" id="ARBA00004496"/>
    </source>
</evidence>
<dbReference type="InterPro" id="IPR022898">
    <property type="entry name" value="RNase_HII"/>
</dbReference>
<evidence type="ECO:0000313" key="15">
    <source>
        <dbReference type="EMBL" id="BBU47997.1"/>
    </source>
</evidence>
<dbReference type="NCBIfam" id="NF000595">
    <property type="entry name" value="PRK00015.1-3"/>
    <property type="match status" value="1"/>
</dbReference>
<comment type="cofactor">
    <cofactor evidence="12">
        <name>Mn(2+)</name>
        <dbReference type="ChEBI" id="CHEBI:29035"/>
    </cofactor>
    <cofactor evidence="12">
        <name>Mg(2+)</name>
        <dbReference type="ChEBI" id="CHEBI:18420"/>
    </cofactor>
    <text evidence="12">Manganese or magnesium. Binds 1 divalent metal ion per monomer in the absence of substrate. May bind a second metal ion after substrate binding.</text>
</comment>
<dbReference type="RefSeq" id="WP_161553382.1">
    <property type="nucleotide sequence ID" value="NZ_AP022325.1"/>
</dbReference>
<dbReference type="PANTHER" id="PTHR10954:SF18">
    <property type="entry name" value="RIBONUCLEASE HII"/>
    <property type="match status" value="1"/>
</dbReference>
<evidence type="ECO:0000256" key="2">
    <source>
        <dbReference type="ARBA" id="ARBA00001946"/>
    </source>
</evidence>
<protein>
    <recommendedName>
        <fullName evidence="13">Ribonuclease</fullName>
        <ecNumber evidence="13">3.1.26.4</ecNumber>
    </recommendedName>
</protein>
<feature type="binding site" evidence="12">
    <location>
        <position position="20"/>
    </location>
    <ligand>
        <name>a divalent metal cation</name>
        <dbReference type="ChEBI" id="CHEBI:60240"/>
    </ligand>
</feature>
<keyword evidence="7 12" id="KW-0540">Nuclease</keyword>
<comment type="similarity">
    <text evidence="5 13">Belongs to the RNase HII family.</text>
</comment>
<keyword evidence="11" id="KW-0464">Manganese</keyword>
<dbReference type="Proteomes" id="UP000464317">
    <property type="component" value="Chromosome"/>
</dbReference>
<dbReference type="GO" id="GO:0005737">
    <property type="term" value="C:cytoplasm"/>
    <property type="evidence" value="ECO:0007669"/>
    <property type="project" value="UniProtKB-SubCell"/>
</dbReference>
<accession>A0A809S1J0</accession>
<feature type="domain" description="RNase H type-2" evidence="14">
    <location>
        <begin position="13"/>
        <end position="199"/>
    </location>
</feature>
<dbReference type="GO" id="GO:0043137">
    <property type="term" value="P:DNA replication, removal of RNA primer"/>
    <property type="evidence" value="ECO:0007669"/>
    <property type="project" value="TreeGrafter"/>
</dbReference>
<dbReference type="PROSITE" id="PS51257">
    <property type="entry name" value="PROKAR_LIPOPROTEIN"/>
    <property type="match status" value="1"/>
</dbReference>
<evidence type="ECO:0000256" key="1">
    <source>
        <dbReference type="ARBA" id="ARBA00000077"/>
    </source>
</evidence>
<evidence type="ECO:0000256" key="8">
    <source>
        <dbReference type="ARBA" id="ARBA00022723"/>
    </source>
</evidence>
<dbReference type="InterPro" id="IPR024567">
    <property type="entry name" value="RNase_HII/HIII_dom"/>
</dbReference>
<dbReference type="EMBL" id="AP022325">
    <property type="protein sequence ID" value="BBU47997.1"/>
    <property type="molecule type" value="Genomic_DNA"/>
</dbReference>
<evidence type="ECO:0000256" key="11">
    <source>
        <dbReference type="ARBA" id="ARBA00023211"/>
    </source>
</evidence>
<evidence type="ECO:0000313" key="16">
    <source>
        <dbReference type="Proteomes" id="UP000464317"/>
    </source>
</evidence>
<dbReference type="GO" id="GO:0046872">
    <property type="term" value="F:metal ion binding"/>
    <property type="evidence" value="ECO:0007669"/>
    <property type="project" value="UniProtKB-KW"/>
</dbReference>
<dbReference type="GO" id="GO:0006298">
    <property type="term" value="P:mismatch repair"/>
    <property type="evidence" value="ECO:0007669"/>
    <property type="project" value="TreeGrafter"/>
</dbReference>
<comment type="catalytic activity">
    <reaction evidence="1 12 13">
        <text>Endonucleolytic cleavage to 5'-phosphomonoester.</text>
        <dbReference type="EC" id="3.1.26.4"/>
    </reaction>
</comment>
<dbReference type="SUPFAM" id="SSF53098">
    <property type="entry name" value="Ribonuclease H-like"/>
    <property type="match status" value="1"/>
</dbReference>
<comment type="cofactor">
    <cofactor evidence="2">
        <name>Mg(2+)</name>
        <dbReference type="ChEBI" id="CHEBI:18420"/>
    </cofactor>
</comment>
<evidence type="ECO:0000256" key="7">
    <source>
        <dbReference type="ARBA" id="ARBA00022722"/>
    </source>
</evidence>
<evidence type="ECO:0000256" key="13">
    <source>
        <dbReference type="RuleBase" id="RU003515"/>
    </source>
</evidence>
<dbReference type="PROSITE" id="PS51975">
    <property type="entry name" value="RNASE_H_2"/>
    <property type="match status" value="1"/>
</dbReference>
<evidence type="ECO:0000259" key="14">
    <source>
        <dbReference type="PROSITE" id="PS51975"/>
    </source>
</evidence>
<keyword evidence="9 12" id="KW-0255">Endonuclease</keyword>
<organism evidence="15 16">
    <name type="scientific">Mycoplasmopsis felis</name>
    <dbReference type="NCBI Taxonomy" id="33923"/>
    <lineage>
        <taxon>Bacteria</taxon>
        <taxon>Bacillati</taxon>
        <taxon>Mycoplasmatota</taxon>
        <taxon>Mycoplasmoidales</taxon>
        <taxon>Metamycoplasmataceae</taxon>
        <taxon>Mycoplasmopsis</taxon>
    </lineage>
</organism>
<dbReference type="PANTHER" id="PTHR10954">
    <property type="entry name" value="RIBONUCLEASE H2 SUBUNIT A"/>
    <property type="match status" value="1"/>
</dbReference>